<organism evidence="5 6">
    <name type="scientific">Natronolimnobius baerhuensis</name>
    <dbReference type="NCBI Taxonomy" id="253108"/>
    <lineage>
        <taxon>Archaea</taxon>
        <taxon>Methanobacteriati</taxon>
        <taxon>Methanobacteriota</taxon>
        <taxon>Stenosarchaea group</taxon>
        <taxon>Halobacteria</taxon>
        <taxon>Halobacteriales</taxon>
        <taxon>Natrialbaceae</taxon>
        <taxon>Natronolimnobius</taxon>
    </lineage>
</organism>
<evidence type="ECO:0000259" key="3">
    <source>
        <dbReference type="Pfam" id="PF23600"/>
    </source>
</evidence>
<feature type="domain" description="Cell division protein A C-terminal" evidence="4">
    <location>
        <begin position="310"/>
        <end position="352"/>
    </location>
</feature>
<sequence length="354" mass="36678">MTSLTEVYDGNARGVSLQRLYAGMGLVLCGAILAVVAVLVATTNLFAGFVVSVADWGMSDHFAVVRVAGVLAGIGVPATLVGLFIVLPASRRVRAAAAISASLCLLGVVLFWYAYPENWRYGSDQLTLEVSAVYLLGLVTAIWCLFSAVVNFKTRNDPGGMLEMNVTRRNQTIVEVEESEAPSSGFGGIGFFGGTPDGEVETQTNAEGDGTTLSFDGSETTHSSNSGRPTAGAATSDGGTEVSDISSPLDTDEPAAATAGTHSAEPATRTESAAAGGASAATGGTDAEIMGSASSDAADRTESGSDVPSDRYCGNCQHFEYVRSSSSGMVPYCGRHETAMNDMDACEEWEPNNR</sequence>
<evidence type="ECO:0000259" key="4">
    <source>
        <dbReference type="Pfam" id="PF23601"/>
    </source>
</evidence>
<dbReference type="Pfam" id="PF23601">
    <property type="entry name" value="CdpA_C"/>
    <property type="match status" value="1"/>
</dbReference>
<keyword evidence="2" id="KW-1133">Transmembrane helix</keyword>
<dbReference type="EMBL" id="MWPH01000002">
    <property type="protein sequence ID" value="OVE84494.1"/>
    <property type="molecule type" value="Genomic_DNA"/>
</dbReference>
<feature type="compositionally biased region" description="Gly residues" evidence="1">
    <location>
        <begin position="185"/>
        <end position="196"/>
    </location>
</feature>
<gene>
    <name evidence="5" type="ORF">B2G88_08795</name>
</gene>
<feature type="region of interest" description="Disordered" evidence="1">
    <location>
        <begin position="176"/>
        <end position="311"/>
    </location>
</feature>
<comment type="caution">
    <text evidence="5">The sequence shown here is derived from an EMBL/GenBank/DDBJ whole genome shotgun (WGS) entry which is preliminary data.</text>
</comment>
<feature type="domain" description="Cell division protein A N-terminal" evidence="3">
    <location>
        <begin position="2"/>
        <end position="158"/>
    </location>
</feature>
<feature type="compositionally biased region" description="Polar residues" evidence="1">
    <location>
        <begin position="201"/>
        <end position="228"/>
    </location>
</feature>
<keyword evidence="6" id="KW-1185">Reference proteome</keyword>
<dbReference type="Proteomes" id="UP000196084">
    <property type="component" value="Unassembled WGS sequence"/>
</dbReference>
<evidence type="ECO:0000256" key="2">
    <source>
        <dbReference type="SAM" id="Phobius"/>
    </source>
</evidence>
<evidence type="ECO:0000256" key="1">
    <source>
        <dbReference type="SAM" id="MobiDB-lite"/>
    </source>
</evidence>
<dbReference type="Pfam" id="PF23600">
    <property type="entry name" value="CdpA_N"/>
    <property type="match status" value="1"/>
</dbReference>
<protein>
    <submittedName>
        <fullName evidence="5">Uncharacterized protein</fullName>
    </submittedName>
</protein>
<keyword evidence="2" id="KW-0812">Transmembrane</keyword>
<dbReference type="RefSeq" id="WP_087714559.1">
    <property type="nucleotide sequence ID" value="NZ_MWPH01000002.1"/>
</dbReference>
<feature type="compositionally biased region" description="Low complexity" evidence="1">
    <location>
        <begin position="267"/>
        <end position="288"/>
    </location>
</feature>
<dbReference type="OrthoDB" id="235883at2157"/>
<proteinExistence type="predicted"/>
<feature type="transmembrane region" description="Helical" evidence="2">
    <location>
        <begin position="20"/>
        <end position="51"/>
    </location>
</feature>
<reference evidence="5 6" key="1">
    <citation type="submission" date="2017-02" db="EMBL/GenBank/DDBJ databases">
        <title>Natronthermophilus aegyptiacus gen. nov.,sp. nov., an aerobic, extremely halophilic alkalithermophilic archaeon isolated from the athalassohaline Wadi An Natrun, Egypt.</title>
        <authorList>
            <person name="Zhao B."/>
        </authorList>
    </citation>
    <scope>NUCLEOTIDE SEQUENCE [LARGE SCALE GENOMIC DNA]</scope>
    <source>
        <strain evidence="5 6">CGMCC 1.3597</strain>
    </source>
</reference>
<dbReference type="AlphaFoldDB" id="A0A202E8F4"/>
<keyword evidence="2" id="KW-0472">Membrane</keyword>
<dbReference type="InterPro" id="IPR055564">
    <property type="entry name" value="CdpA_C"/>
</dbReference>
<accession>A0A202E8F4</accession>
<evidence type="ECO:0000313" key="6">
    <source>
        <dbReference type="Proteomes" id="UP000196084"/>
    </source>
</evidence>
<feature type="transmembrane region" description="Helical" evidence="2">
    <location>
        <begin position="63"/>
        <end position="86"/>
    </location>
</feature>
<feature type="transmembrane region" description="Helical" evidence="2">
    <location>
        <begin position="133"/>
        <end position="152"/>
    </location>
</feature>
<dbReference type="InterPro" id="IPR055563">
    <property type="entry name" value="CdpA_N"/>
</dbReference>
<feature type="transmembrane region" description="Helical" evidence="2">
    <location>
        <begin position="93"/>
        <end position="113"/>
    </location>
</feature>
<name>A0A202E8F4_9EURY</name>
<evidence type="ECO:0000313" key="5">
    <source>
        <dbReference type="EMBL" id="OVE84494.1"/>
    </source>
</evidence>